<keyword evidence="4" id="KW-1185">Reference proteome</keyword>
<organism evidence="3 4">
    <name type="scientific">Rhizoctonia solani</name>
    <dbReference type="NCBI Taxonomy" id="456999"/>
    <lineage>
        <taxon>Eukaryota</taxon>
        <taxon>Fungi</taxon>
        <taxon>Dikarya</taxon>
        <taxon>Basidiomycota</taxon>
        <taxon>Agaricomycotina</taxon>
        <taxon>Agaricomycetes</taxon>
        <taxon>Cantharellales</taxon>
        <taxon>Ceratobasidiaceae</taxon>
        <taxon>Rhizoctonia</taxon>
    </lineage>
</organism>
<name>A0A0K6G3C4_9AGAM</name>
<dbReference type="AlphaFoldDB" id="A0A0K6G3C4"/>
<evidence type="ECO:0000256" key="1">
    <source>
        <dbReference type="SAM" id="MobiDB-lite"/>
    </source>
</evidence>
<sequence length="559" mass="63953">MPPEVFNEITTHLLPMDLLSLARSNKFFRTMFMSRTSLHLWLQALANAPEIPSCPPDLNEPQYTSLLFSKTCSSCGTRVLRRMDPFLHVRLCNPCRDEQTMEFSVHNGLLQFLPQSQEIKDTRDGITYTLESDFSKIRNKAIDDMDEDTFIEWQKAKYDEVCKRHDHVWANLRPKPVGLIESNRAYHGPAETEKRRRERIDKLHALVSDLKEALPLLVRFELKPSLYTINSDGYVKPRSSFPDCCSPGWDYLVDEIKQPFPTMAEFLMWPMIERLVGEETPLEDVETNFGAIRDEFDQAVGPSESRRLAKGKGNSENPGSRHIQLALPEFVATYTKPDGSTTMDISDLSANLQLLLRADTIFRSTRLLRTYPGIVPSGFPHEYFVRRSTSVIAKEFLALVGQSEESSVHMKALGGQFKYGRCDRAPVDSWEDLIRHCTIEQGRWRKAQEKIKAETKSGFVFNSTHELEPANTKPFAHLMAGNTAIEYMEKRDIFEIVPVKCMRYENMGISARFSHSDVLSNSLIEEHLRSVHDVEVVRVGVNFRECDIGSDEGSEDTEE</sequence>
<evidence type="ECO:0000259" key="2">
    <source>
        <dbReference type="PROSITE" id="PS50181"/>
    </source>
</evidence>
<gene>
    <name evidence="3" type="ORF">RSOLAG22IIIB_10351</name>
</gene>
<dbReference type="InterPro" id="IPR001810">
    <property type="entry name" value="F-box_dom"/>
</dbReference>
<dbReference type="EMBL" id="CYGV01001320">
    <property type="protein sequence ID" value="CUA72843.1"/>
    <property type="molecule type" value="Genomic_DNA"/>
</dbReference>
<accession>A0A0K6G3C4</accession>
<proteinExistence type="predicted"/>
<feature type="region of interest" description="Disordered" evidence="1">
    <location>
        <begin position="301"/>
        <end position="320"/>
    </location>
</feature>
<protein>
    <recommendedName>
        <fullName evidence="2">F-box domain-containing protein</fullName>
    </recommendedName>
</protein>
<dbReference type="PROSITE" id="PS50181">
    <property type="entry name" value="FBOX"/>
    <property type="match status" value="1"/>
</dbReference>
<evidence type="ECO:0000313" key="4">
    <source>
        <dbReference type="Proteomes" id="UP000044841"/>
    </source>
</evidence>
<evidence type="ECO:0000313" key="3">
    <source>
        <dbReference type="EMBL" id="CUA72843.1"/>
    </source>
</evidence>
<dbReference type="Proteomes" id="UP000044841">
    <property type="component" value="Unassembled WGS sequence"/>
</dbReference>
<reference evidence="3 4" key="1">
    <citation type="submission" date="2015-07" db="EMBL/GenBank/DDBJ databases">
        <authorList>
            <person name="Noorani M."/>
        </authorList>
    </citation>
    <scope>NUCLEOTIDE SEQUENCE [LARGE SCALE GENOMIC DNA]</scope>
    <source>
        <strain evidence="3">BBA 69670</strain>
    </source>
</reference>
<feature type="domain" description="F-box" evidence="2">
    <location>
        <begin position="1"/>
        <end position="44"/>
    </location>
</feature>